<evidence type="ECO:0000313" key="2">
    <source>
        <dbReference type="EMBL" id="SEO02313.1"/>
    </source>
</evidence>
<dbReference type="Proteomes" id="UP000199493">
    <property type="component" value="Unassembled WGS sequence"/>
</dbReference>
<evidence type="ECO:0000256" key="1">
    <source>
        <dbReference type="SAM" id="Coils"/>
    </source>
</evidence>
<dbReference type="RefSeq" id="WP_089675610.1">
    <property type="nucleotide sequence ID" value="NZ_FODB01000039.1"/>
</dbReference>
<feature type="coiled-coil region" evidence="1">
    <location>
        <begin position="184"/>
        <end position="234"/>
    </location>
</feature>
<dbReference type="STRING" id="77097.SAMN04490369_10394"/>
<gene>
    <name evidence="2" type="ORF">SAMN04490369_10394</name>
</gene>
<dbReference type="EMBL" id="FODB01000039">
    <property type="protein sequence ID" value="SEO02313.1"/>
    <property type="molecule type" value="Genomic_DNA"/>
</dbReference>
<sequence length="360" mass="40279">MNTTPLAYQLSGYITAEAPLNVSYFGLDERLPRTPHGQVFLNGGTLRGPLRKAGLKMLIRELAACHNQPEDLIFNRAQMYMLGEGIDITRDINNEAVGRSHDPRAEAFLRDANPFMSLFGRWKLAGYLEVGPLLTSQSNIITAGQGARHDQFEHDPRLVTYLSADEQAALLEDMRNTQESMVEIEALREQVRLIKAESRKTEEVAARQAFAKQVRDLEAQEKALRKQRSGAEESIKHPLPGYEAIAPGSQLQSRLRLVEGSASLLGLLLHCLAEFSHRPRLGGHLANGFGAISAEWQVMQRLPGERQAEPIGTVRLDDMGIALEGEQLEHAWQAFKTALPTYDFTLFSRQAARQRWKQST</sequence>
<protein>
    <submittedName>
        <fullName evidence="2">CRISPR type IV/AFERR-associated protein Csf2</fullName>
    </submittedName>
</protein>
<proteinExistence type="predicted"/>
<reference evidence="2 3" key="1">
    <citation type="submission" date="2016-10" db="EMBL/GenBank/DDBJ databases">
        <authorList>
            <person name="de Groot N.N."/>
        </authorList>
    </citation>
    <scope>NUCLEOTIDE SEQUENCE [LARGE SCALE GENOMIC DNA]</scope>
    <source>
        <strain evidence="2 3">558</strain>
    </source>
</reference>
<dbReference type="AlphaFoldDB" id="A0A1H8LB49"/>
<accession>A0A1H8LB49</accession>
<organism evidence="2 3">
    <name type="scientific">Vreelandella aquamarina</name>
    <dbReference type="NCBI Taxonomy" id="77097"/>
    <lineage>
        <taxon>Bacteria</taxon>
        <taxon>Pseudomonadati</taxon>
        <taxon>Pseudomonadota</taxon>
        <taxon>Gammaproteobacteria</taxon>
        <taxon>Oceanospirillales</taxon>
        <taxon>Halomonadaceae</taxon>
        <taxon>Vreelandella</taxon>
    </lineage>
</organism>
<name>A0A1H8LB49_9GAMM</name>
<evidence type="ECO:0000313" key="3">
    <source>
        <dbReference type="Proteomes" id="UP000199493"/>
    </source>
</evidence>
<keyword evidence="1" id="KW-0175">Coiled coil</keyword>